<evidence type="ECO:0000256" key="1">
    <source>
        <dbReference type="SAM" id="MobiDB-lite"/>
    </source>
</evidence>
<accession>A0AAD6CX96</accession>
<protein>
    <recommendedName>
        <fullName evidence="2">PD-(D/E)XK nuclease-like domain-containing protein</fullName>
    </recommendedName>
</protein>
<dbReference type="EMBL" id="JAQIZZ010000004">
    <property type="protein sequence ID" value="KAJ5543789.1"/>
    <property type="molecule type" value="Genomic_DNA"/>
</dbReference>
<evidence type="ECO:0000313" key="3">
    <source>
        <dbReference type="EMBL" id="KAJ5543789.1"/>
    </source>
</evidence>
<name>A0AAD6CX96_9EURO</name>
<organism evidence="3 4">
    <name type="scientific">Penicillium frequentans</name>
    <dbReference type="NCBI Taxonomy" id="3151616"/>
    <lineage>
        <taxon>Eukaryota</taxon>
        <taxon>Fungi</taxon>
        <taxon>Dikarya</taxon>
        <taxon>Ascomycota</taxon>
        <taxon>Pezizomycotina</taxon>
        <taxon>Eurotiomycetes</taxon>
        <taxon>Eurotiomycetidae</taxon>
        <taxon>Eurotiales</taxon>
        <taxon>Aspergillaceae</taxon>
        <taxon>Penicillium</taxon>
    </lineage>
</organism>
<feature type="region of interest" description="Disordered" evidence="1">
    <location>
        <begin position="70"/>
        <end position="152"/>
    </location>
</feature>
<dbReference type="AlphaFoldDB" id="A0AAD6CX96"/>
<evidence type="ECO:0000313" key="4">
    <source>
        <dbReference type="Proteomes" id="UP001220324"/>
    </source>
</evidence>
<gene>
    <name evidence="3" type="ORF">N7494_005068</name>
</gene>
<keyword evidence="4" id="KW-1185">Reference proteome</keyword>
<feature type="domain" description="PD-(D/E)XK nuclease-like" evidence="2">
    <location>
        <begin position="213"/>
        <end position="438"/>
    </location>
</feature>
<dbReference type="Proteomes" id="UP001220324">
    <property type="component" value="Unassembled WGS sequence"/>
</dbReference>
<evidence type="ECO:0000259" key="2">
    <source>
        <dbReference type="Pfam" id="PF20516"/>
    </source>
</evidence>
<feature type="compositionally biased region" description="Low complexity" evidence="1">
    <location>
        <begin position="128"/>
        <end position="150"/>
    </location>
</feature>
<dbReference type="Pfam" id="PF20516">
    <property type="entry name" value="PDDEXK_12"/>
    <property type="match status" value="1"/>
</dbReference>
<sequence>MWDVAGTITSRNLLIRGGERLAAHNPAANDNFNTDYEFVSRRKMNDLDSIIAWIHGLPDHSRKRRRTHTVTTRYQKQQLASPPASLEDETYTKMASTPKRRRVKSPSNLGTLFDPDTTPRPGIRGVVSSSGSFSTSASETSSIASGTTSTKKQMMNLRLSESGVECKPLNVDAAPDAAQKLVSTLEEIGRAHDILPHTLEDTIITKVKARGMDHRKWRHSFLPAEELDGLPGRIPTFEEVEKIHRKANECQEFNHEESSWNHQVHLRVLESIFEEVIGGQCDDFNAMSCTTARPHREFKPASSPIKMIDICVYASVDGDAALKASIKKFSGASPTQTVNHTDFEAISARPLLLSIETKRPGVHWDTAQLQIGIWHAAQWSFLRWAVGQKILRQRADRGMQIPQTDEEQVEFKAEKLSVISSLGVIPGIIIQGHRWHLFDSAQDSVPWPPPLTDSSGRARHGALHRSFVPSDALLASSKRGRR</sequence>
<reference evidence="3 4" key="1">
    <citation type="journal article" date="2023" name="IMA Fungus">
        <title>Comparative genomic study of the Penicillium genus elucidates a diverse pangenome and 15 lateral gene transfer events.</title>
        <authorList>
            <person name="Petersen C."/>
            <person name="Sorensen T."/>
            <person name="Nielsen M.R."/>
            <person name="Sondergaard T.E."/>
            <person name="Sorensen J.L."/>
            <person name="Fitzpatrick D.A."/>
            <person name="Frisvad J.C."/>
            <person name="Nielsen K.L."/>
        </authorList>
    </citation>
    <scope>NUCLEOTIDE SEQUENCE [LARGE SCALE GENOMIC DNA]</scope>
    <source>
        <strain evidence="3 4">IBT 35679</strain>
    </source>
</reference>
<dbReference type="InterPro" id="IPR046797">
    <property type="entry name" value="PDDEXK_12"/>
</dbReference>
<proteinExistence type="predicted"/>
<comment type="caution">
    <text evidence="3">The sequence shown here is derived from an EMBL/GenBank/DDBJ whole genome shotgun (WGS) entry which is preliminary data.</text>
</comment>